<evidence type="ECO:0000313" key="1">
    <source>
        <dbReference type="EMBL" id="KAL2043479.1"/>
    </source>
</evidence>
<gene>
    <name evidence="1" type="ORF">N7G274_003786</name>
</gene>
<comment type="caution">
    <text evidence="1">The sequence shown here is derived from an EMBL/GenBank/DDBJ whole genome shotgun (WGS) entry which is preliminary data.</text>
</comment>
<protein>
    <submittedName>
        <fullName evidence="1">Uncharacterized protein</fullName>
    </submittedName>
</protein>
<reference evidence="1 2" key="1">
    <citation type="submission" date="2024-09" db="EMBL/GenBank/DDBJ databases">
        <title>Rethinking Asexuality: The Enigmatic Case of Functional Sexual Genes in Lepraria (Stereocaulaceae).</title>
        <authorList>
            <person name="Doellman M."/>
            <person name="Sun Y."/>
            <person name="Barcenas-Pena A."/>
            <person name="Lumbsch H.T."/>
            <person name="Grewe F."/>
        </authorList>
    </citation>
    <scope>NUCLEOTIDE SEQUENCE [LARGE SCALE GENOMIC DNA]</scope>
    <source>
        <strain evidence="1 2">Mercado 3170</strain>
    </source>
</reference>
<proteinExistence type="predicted"/>
<keyword evidence="2" id="KW-1185">Reference proteome</keyword>
<dbReference type="EMBL" id="JBEFKJ010000011">
    <property type="protein sequence ID" value="KAL2043479.1"/>
    <property type="molecule type" value="Genomic_DNA"/>
</dbReference>
<name>A0ABR4ADC1_9LECA</name>
<organism evidence="1 2">
    <name type="scientific">Stereocaulon virgatum</name>
    <dbReference type="NCBI Taxonomy" id="373712"/>
    <lineage>
        <taxon>Eukaryota</taxon>
        <taxon>Fungi</taxon>
        <taxon>Dikarya</taxon>
        <taxon>Ascomycota</taxon>
        <taxon>Pezizomycotina</taxon>
        <taxon>Lecanoromycetes</taxon>
        <taxon>OSLEUM clade</taxon>
        <taxon>Lecanoromycetidae</taxon>
        <taxon>Lecanorales</taxon>
        <taxon>Lecanorineae</taxon>
        <taxon>Stereocaulaceae</taxon>
        <taxon>Stereocaulon</taxon>
    </lineage>
</organism>
<dbReference type="Proteomes" id="UP001590950">
    <property type="component" value="Unassembled WGS sequence"/>
</dbReference>
<evidence type="ECO:0000313" key="2">
    <source>
        <dbReference type="Proteomes" id="UP001590950"/>
    </source>
</evidence>
<sequence length="120" mass="13414">MNECMRELFFYDSCLGPAVILGDFAAGLTAAMAMRQRLNVSGVGKEVVYELTAKLDEAGSSLFLQLCNWHAAEAIKKRLIREGYSKDNRDEPVDKIWKWIKSPTIPDIATNRQSLLTTCG</sequence>
<accession>A0ABR4ADC1</accession>